<feature type="compositionally biased region" description="Low complexity" evidence="1">
    <location>
        <begin position="146"/>
        <end position="156"/>
    </location>
</feature>
<dbReference type="AlphaFoldDB" id="A0A9P0C3U3"/>
<sequence>MCRTAHALLQTGICGIQMLVRVFMTVILMIENVIRMVLQTFYNFISFLLQMISLIPICIVFLLTARLKCCMCGGGGPCPVNRGGTCDCLMSFLAIVIIFFIFRATGVLDKIFYSLGYAKARPLAHTRFVPTPGDITECSRNDSDTDTTFETTDPMLTPTPPGPEKLQEYFYQDNPTITPFERNNTWTTLLFYLTLNMRQKFVVASGGDGSGRATRGGTCYLSDATSKSSSPGVAAA</sequence>
<keyword evidence="2" id="KW-0472">Membrane</keyword>
<dbReference type="Proteomes" id="UP001154114">
    <property type="component" value="Chromosome 8"/>
</dbReference>
<feature type="transmembrane region" description="Helical" evidence="2">
    <location>
        <begin position="7"/>
        <end position="30"/>
    </location>
</feature>
<dbReference type="EMBL" id="LR824011">
    <property type="protein sequence ID" value="CAH0626900.1"/>
    <property type="molecule type" value="Genomic_DNA"/>
</dbReference>
<keyword evidence="4" id="KW-1185">Reference proteome</keyword>
<feature type="transmembrane region" description="Helical" evidence="2">
    <location>
        <begin position="42"/>
        <end position="63"/>
    </location>
</feature>
<evidence type="ECO:0000256" key="1">
    <source>
        <dbReference type="SAM" id="MobiDB-lite"/>
    </source>
</evidence>
<dbReference type="OrthoDB" id="7465967at2759"/>
<gene>
    <name evidence="3" type="ORF">CINC_LOCUS12386</name>
</gene>
<proteinExistence type="predicted"/>
<protein>
    <submittedName>
        <fullName evidence="3">Uncharacterized protein</fullName>
    </submittedName>
</protein>
<evidence type="ECO:0000256" key="2">
    <source>
        <dbReference type="SAM" id="Phobius"/>
    </source>
</evidence>
<name>A0A9P0C3U3_CHRIL</name>
<feature type="transmembrane region" description="Helical" evidence="2">
    <location>
        <begin position="84"/>
        <end position="102"/>
    </location>
</feature>
<reference evidence="3" key="1">
    <citation type="submission" date="2021-12" db="EMBL/GenBank/DDBJ databases">
        <authorList>
            <person name="King R."/>
        </authorList>
    </citation>
    <scope>NUCLEOTIDE SEQUENCE</scope>
</reference>
<accession>A0A9P0C3U3</accession>
<feature type="region of interest" description="Disordered" evidence="1">
    <location>
        <begin position="139"/>
        <end position="158"/>
    </location>
</feature>
<keyword evidence="2" id="KW-0812">Transmembrane</keyword>
<organism evidence="3 4">
    <name type="scientific">Chrysodeixis includens</name>
    <name type="common">Soybean looper</name>
    <name type="synonym">Pseudoplusia includens</name>
    <dbReference type="NCBI Taxonomy" id="689277"/>
    <lineage>
        <taxon>Eukaryota</taxon>
        <taxon>Metazoa</taxon>
        <taxon>Ecdysozoa</taxon>
        <taxon>Arthropoda</taxon>
        <taxon>Hexapoda</taxon>
        <taxon>Insecta</taxon>
        <taxon>Pterygota</taxon>
        <taxon>Neoptera</taxon>
        <taxon>Endopterygota</taxon>
        <taxon>Lepidoptera</taxon>
        <taxon>Glossata</taxon>
        <taxon>Ditrysia</taxon>
        <taxon>Noctuoidea</taxon>
        <taxon>Noctuidae</taxon>
        <taxon>Plusiinae</taxon>
        <taxon>Chrysodeixis</taxon>
    </lineage>
</organism>
<keyword evidence="2" id="KW-1133">Transmembrane helix</keyword>
<evidence type="ECO:0000313" key="3">
    <source>
        <dbReference type="EMBL" id="CAH0626900.1"/>
    </source>
</evidence>
<evidence type="ECO:0000313" key="4">
    <source>
        <dbReference type="Proteomes" id="UP001154114"/>
    </source>
</evidence>